<dbReference type="GO" id="GO:0016787">
    <property type="term" value="F:hydrolase activity"/>
    <property type="evidence" value="ECO:0007669"/>
    <property type="project" value="UniProtKB-KW"/>
</dbReference>
<comment type="similarity">
    <text evidence="1">Belongs to the carbon-nitrogen hydrolase superfamily. NIT1/NIT2 family.</text>
</comment>
<dbReference type="RefSeq" id="WP_345408339.1">
    <property type="nucleotide sequence ID" value="NZ_BAABHG010000027.1"/>
</dbReference>
<keyword evidence="4" id="KW-0378">Hydrolase</keyword>
<dbReference type="SUPFAM" id="SSF56317">
    <property type="entry name" value="Carbon-nitrogen hydrolase"/>
    <property type="match status" value="1"/>
</dbReference>
<dbReference type="InterPro" id="IPR044083">
    <property type="entry name" value="RamA-like"/>
</dbReference>
<reference evidence="5" key="1">
    <citation type="journal article" date="2019" name="Int. J. Syst. Evol. Microbiol.">
        <title>The Global Catalogue of Microorganisms (GCM) 10K type strain sequencing project: providing services to taxonomists for standard genome sequencing and annotation.</title>
        <authorList>
            <consortium name="The Broad Institute Genomics Platform"/>
            <consortium name="The Broad Institute Genome Sequencing Center for Infectious Disease"/>
            <person name="Wu L."/>
            <person name="Ma J."/>
        </authorList>
    </citation>
    <scope>NUCLEOTIDE SEQUENCE [LARGE SCALE GENOMIC DNA]</scope>
    <source>
        <strain evidence="5">CGMCC 4.7643</strain>
    </source>
</reference>
<dbReference type="PANTHER" id="PTHR23088">
    <property type="entry name" value="NITRILASE-RELATED"/>
    <property type="match status" value="1"/>
</dbReference>
<evidence type="ECO:0000256" key="2">
    <source>
        <dbReference type="SAM" id="MobiDB-lite"/>
    </source>
</evidence>
<feature type="region of interest" description="Disordered" evidence="2">
    <location>
        <begin position="247"/>
        <end position="275"/>
    </location>
</feature>
<accession>A0ABW5GVP0</accession>
<dbReference type="Proteomes" id="UP001597419">
    <property type="component" value="Unassembled WGS sequence"/>
</dbReference>
<gene>
    <name evidence="4" type="ORF">ACFSYJ_39375</name>
</gene>
<protein>
    <submittedName>
        <fullName evidence="4">Carbon-nitrogen hydrolase family protein</fullName>
    </submittedName>
</protein>
<evidence type="ECO:0000259" key="3">
    <source>
        <dbReference type="PROSITE" id="PS50263"/>
    </source>
</evidence>
<organism evidence="4 5">
    <name type="scientific">Amycolatopsis samaneae</name>
    <dbReference type="NCBI Taxonomy" id="664691"/>
    <lineage>
        <taxon>Bacteria</taxon>
        <taxon>Bacillati</taxon>
        <taxon>Actinomycetota</taxon>
        <taxon>Actinomycetes</taxon>
        <taxon>Pseudonocardiales</taxon>
        <taxon>Pseudonocardiaceae</taxon>
        <taxon>Amycolatopsis</taxon>
    </lineage>
</organism>
<dbReference type="InterPro" id="IPR001110">
    <property type="entry name" value="UPF0012_CS"/>
</dbReference>
<dbReference type="InterPro" id="IPR036526">
    <property type="entry name" value="C-N_Hydrolase_sf"/>
</dbReference>
<keyword evidence="5" id="KW-1185">Reference proteome</keyword>
<evidence type="ECO:0000313" key="5">
    <source>
        <dbReference type="Proteomes" id="UP001597419"/>
    </source>
</evidence>
<dbReference type="EMBL" id="JBHUKU010000027">
    <property type="protein sequence ID" value="MFD2464735.1"/>
    <property type="molecule type" value="Genomic_DNA"/>
</dbReference>
<dbReference type="PROSITE" id="PS01227">
    <property type="entry name" value="UPF0012"/>
    <property type="match status" value="1"/>
</dbReference>
<proteinExistence type="inferred from homology"/>
<sequence length="275" mass="29399">MIVTVHQGPFDALPAAAMAAAGSGVRLLVAAEMITTGYHIGAESHELAEPADGPTAARLGELAADAGIALVYGYPERDGEHVYNSVQLIGATGERLANYRKAHLFGDLDRAWFTPGSSAVVQADLGGLRVGLLICYDVEFPEQVRAHALAGTDLLVVPTALMSPYELVADTLVPTRAYESQLYLVYANRCDTEQELSYCGRSAIVAPTGEVLARAGTRPTLISAPIDRALLAASRAENTHLADRRPELYRSLLPKDQLTEDRLPKAPEDPEGPRA</sequence>
<name>A0ABW5GVP0_9PSEU</name>
<dbReference type="CDD" id="cd07576">
    <property type="entry name" value="R-amidase_like"/>
    <property type="match status" value="1"/>
</dbReference>
<dbReference type="Pfam" id="PF00795">
    <property type="entry name" value="CN_hydrolase"/>
    <property type="match status" value="1"/>
</dbReference>
<evidence type="ECO:0000256" key="1">
    <source>
        <dbReference type="ARBA" id="ARBA00010613"/>
    </source>
</evidence>
<dbReference type="PANTHER" id="PTHR23088:SF27">
    <property type="entry name" value="DEAMINATED GLUTATHIONE AMIDASE"/>
    <property type="match status" value="1"/>
</dbReference>
<feature type="compositionally biased region" description="Basic and acidic residues" evidence="2">
    <location>
        <begin position="257"/>
        <end position="275"/>
    </location>
</feature>
<comment type="caution">
    <text evidence="4">The sequence shown here is derived from an EMBL/GenBank/DDBJ whole genome shotgun (WGS) entry which is preliminary data.</text>
</comment>
<feature type="domain" description="CN hydrolase" evidence="3">
    <location>
        <begin position="1"/>
        <end position="228"/>
    </location>
</feature>
<dbReference type="InterPro" id="IPR003010">
    <property type="entry name" value="C-N_Hydrolase"/>
</dbReference>
<dbReference type="PROSITE" id="PS50263">
    <property type="entry name" value="CN_HYDROLASE"/>
    <property type="match status" value="1"/>
</dbReference>
<evidence type="ECO:0000313" key="4">
    <source>
        <dbReference type="EMBL" id="MFD2464735.1"/>
    </source>
</evidence>
<dbReference type="Gene3D" id="3.60.110.10">
    <property type="entry name" value="Carbon-nitrogen hydrolase"/>
    <property type="match status" value="1"/>
</dbReference>